<evidence type="ECO:0000313" key="2">
    <source>
        <dbReference type="Proteomes" id="UP000216151"/>
    </source>
</evidence>
<dbReference type="InterPro" id="IPR007833">
    <property type="entry name" value="Capsule_polysaccharide_synth"/>
</dbReference>
<dbReference type="GO" id="GO:0016740">
    <property type="term" value="F:transferase activity"/>
    <property type="evidence" value="ECO:0007669"/>
    <property type="project" value="UniProtKB-KW"/>
</dbReference>
<dbReference type="GO" id="GO:0015774">
    <property type="term" value="P:polysaccharide transport"/>
    <property type="evidence" value="ECO:0007669"/>
    <property type="project" value="InterPro"/>
</dbReference>
<organism evidence="1 2">
    <name type="scientific">Acetobacter fabarum</name>
    <dbReference type="NCBI Taxonomy" id="483199"/>
    <lineage>
        <taxon>Bacteria</taxon>
        <taxon>Pseudomonadati</taxon>
        <taxon>Pseudomonadota</taxon>
        <taxon>Alphaproteobacteria</taxon>
        <taxon>Acetobacterales</taxon>
        <taxon>Acetobacteraceae</taxon>
        <taxon>Acetobacter</taxon>
    </lineage>
</organism>
<dbReference type="CDD" id="cd16439">
    <property type="entry name" value="beta_Kdo_transferase_KpsC_2"/>
    <property type="match status" value="1"/>
</dbReference>
<dbReference type="Pfam" id="PF05159">
    <property type="entry name" value="Capsule_synth"/>
    <property type="match status" value="2"/>
</dbReference>
<keyword evidence="2" id="KW-1185">Reference proteome</keyword>
<dbReference type="AlphaFoldDB" id="A0A269XNY9"/>
<evidence type="ECO:0000313" key="1">
    <source>
        <dbReference type="EMBL" id="PAK75083.1"/>
    </source>
</evidence>
<protein>
    <submittedName>
        <fullName evidence="1">Beta-3-deoxy-D-manno-oct-2-ulosonic acid transferase</fullName>
    </submittedName>
</protein>
<keyword evidence="1" id="KW-0808">Transferase</keyword>
<dbReference type="GO" id="GO:0000271">
    <property type="term" value="P:polysaccharide biosynthetic process"/>
    <property type="evidence" value="ECO:0007669"/>
    <property type="project" value="InterPro"/>
</dbReference>
<dbReference type="EMBL" id="NCXK01000064">
    <property type="protein sequence ID" value="PAK75083.1"/>
    <property type="molecule type" value="Genomic_DNA"/>
</dbReference>
<dbReference type="OrthoDB" id="543755at2"/>
<dbReference type="RefSeq" id="WP_095350589.1">
    <property type="nucleotide sequence ID" value="NZ_NCXK01000064.1"/>
</dbReference>
<name>A0A269XNY9_9PROT</name>
<sequence length="564" mass="63337">MISTSRFCLLRIPPFQRGLPTLAVATQRPVASAETLTEVGRRIVEDRTGGTFWAPPPSCVKPILVCAGYEIDKNGTHNLARLLERLASVFSPQDMMLITPGRHGPAARVARRYGVLHLREPIDPHALLDHAQEVHELTRGDIGDIAALRAQKVMRYDDPGHDGYAVDGAKVAQQLVQDWRYLDPYTGDETTIQKILQFQALWRRTIDANRNIGACVGMSLWKRRRIAAFFTTPPRHPPFFRHARIAARRCSAQCKAIVTWATRMPYGLERQAEVAKVPVWRVEDGFVRSVGLGSGLQVPASIFVDQRGIYYDPSEPSDLEHILATAAFDADLRERAHTLTAHLVQKGISKYGRSDLAPVVEWNADGRRVLLVPGQVSDDLSVLKGGGRVRGNMELLKTVRHHNPDAFIIYRPHPDVVAGYRNGQLPDNEVLVYADHISMGGSITDLIWQVQEIHTLTSLAGFEALLRQRKVVTYGCPFYAGWGLTTDLGQIPDGRRGRMLLIEELVAGALILYPRYIDPLTQIPCEVETVIARFDDMHAWRPTLLMRLKQFHGRIKHMTKHRSD</sequence>
<accession>A0A269XNY9</accession>
<reference evidence="1 2" key="1">
    <citation type="submission" date="2017-04" db="EMBL/GenBank/DDBJ databases">
        <title>Kefir bacterial isolates.</title>
        <authorList>
            <person name="Kim Y."/>
            <person name="Blasche S."/>
            <person name="Patil K.R."/>
        </authorList>
    </citation>
    <scope>NUCLEOTIDE SEQUENCE [LARGE SCALE GENOMIC DNA]</scope>
    <source>
        <strain evidence="1 2">KR</strain>
    </source>
</reference>
<comment type="caution">
    <text evidence="1">The sequence shown here is derived from an EMBL/GenBank/DDBJ whole genome shotgun (WGS) entry which is preliminary data.</text>
</comment>
<dbReference type="Proteomes" id="UP000216151">
    <property type="component" value="Unassembled WGS sequence"/>
</dbReference>
<gene>
    <name evidence="1" type="ORF">B8X00_13740</name>
</gene>
<proteinExistence type="predicted"/>